<reference evidence="4" key="1">
    <citation type="journal article" date="2013" name="Environ. Microbiol.">
        <title>Microbiota from the distal guts of lean and obese adolescents exhibit partial functional redundancy besides clear differences in community structure.</title>
        <authorList>
            <person name="Ferrer M."/>
            <person name="Ruiz A."/>
            <person name="Lanza F."/>
            <person name="Haange S.B."/>
            <person name="Oberbach A."/>
            <person name="Till H."/>
            <person name="Bargiela R."/>
            <person name="Campoy C."/>
            <person name="Segura M.T."/>
            <person name="Richter M."/>
            <person name="von Bergen M."/>
            <person name="Seifert J."/>
            <person name="Suarez A."/>
        </authorList>
    </citation>
    <scope>NUCLEOTIDE SEQUENCE</scope>
</reference>
<keyword evidence="1" id="KW-0547">Nucleotide-binding</keyword>
<dbReference type="Gene3D" id="1.10.8.60">
    <property type="match status" value="1"/>
</dbReference>
<protein>
    <submittedName>
        <fullName evidence="4">Protein containing Clp ATPase</fullName>
    </submittedName>
</protein>
<accession>K1RY38</accession>
<feature type="non-terminal residue" evidence="4">
    <location>
        <position position="1"/>
    </location>
</feature>
<dbReference type="GO" id="GO:0034605">
    <property type="term" value="P:cellular response to heat"/>
    <property type="evidence" value="ECO:0007669"/>
    <property type="project" value="TreeGrafter"/>
</dbReference>
<evidence type="ECO:0000256" key="2">
    <source>
        <dbReference type="ARBA" id="ARBA00022840"/>
    </source>
</evidence>
<evidence type="ECO:0000259" key="3">
    <source>
        <dbReference type="SMART" id="SM01086"/>
    </source>
</evidence>
<organism evidence="4">
    <name type="scientific">human gut metagenome</name>
    <dbReference type="NCBI Taxonomy" id="408170"/>
    <lineage>
        <taxon>unclassified sequences</taxon>
        <taxon>metagenomes</taxon>
        <taxon>organismal metagenomes</taxon>
    </lineage>
</organism>
<evidence type="ECO:0000256" key="1">
    <source>
        <dbReference type="ARBA" id="ARBA00022741"/>
    </source>
</evidence>
<feature type="domain" description="Clp ATPase C-terminal" evidence="3">
    <location>
        <begin position="11"/>
        <end position="100"/>
    </location>
</feature>
<proteinExistence type="predicted"/>
<dbReference type="PANTHER" id="PTHR11638">
    <property type="entry name" value="ATP-DEPENDENT CLP PROTEASE"/>
    <property type="match status" value="1"/>
</dbReference>
<dbReference type="SMART" id="SM01086">
    <property type="entry name" value="ClpB_D2-small"/>
    <property type="match status" value="1"/>
</dbReference>
<dbReference type="GO" id="GO:0005524">
    <property type="term" value="F:ATP binding"/>
    <property type="evidence" value="ECO:0007669"/>
    <property type="project" value="UniProtKB-KW"/>
</dbReference>
<dbReference type="GO" id="GO:0005737">
    <property type="term" value="C:cytoplasm"/>
    <property type="evidence" value="ECO:0007669"/>
    <property type="project" value="TreeGrafter"/>
</dbReference>
<sequence>RIDDIVIFRTLDLSDVERIIDLELKGLLSRTDRLGYKVEITDEAKRTLAAIGYQRKYGVRALRRTLLERIEEPLSGLIIDGKLHSGERVIVEPDGEKEVILRGA</sequence>
<keyword evidence="2" id="KW-0067">ATP-binding</keyword>
<evidence type="ECO:0000313" key="4">
    <source>
        <dbReference type="EMBL" id="EKC48119.1"/>
    </source>
</evidence>
<dbReference type="Pfam" id="PF10431">
    <property type="entry name" value="ClpB_D2-small"/>
    <property type="match status" value="1"/>
</dbReference>
<dbReference type="SUPFAM" id="SSF52540">
    <property type="entry name" value="P-loop containing nucleoside triphosphate hydrolases"/>
    <property type="match status" value="1"/>
</dbReference>
<dbReference type="InterPro" id="IPR027417">
    <property type="entry name" value="P-loop_NTPase"/>
</dbReference>
<name>K1RY38_9ZZZZ</name>
<comment type="caution">
    <text evidence="4">The sequence shown here is derived from an EMBL/GenBank/DDBJ whole genome shotgun (WGS) entry which is preliminary data.</text>
</comment>
<dbReference type="GO" id="GO:0016887">
    <property type="term" value="F:ATP hydrolysis activity"/>
    <property type="evidence" value="ECO:0007669"/>
    <property type="project" value="TreeGrafter"/>
</dbReference>
<gene>
    <name evidence="4" type="ORF">LEA_19032</name>
</gene>
<dbReference type="AlphaFoldDB" id="K1RY38"/>
<dbReference type="PANTHER" id="PTHR11638:SF18">
    <property type="entry name" value="HEAT SHOCK PROTEIN 104"/>
    <property type="match status" value="1"/>
</dbReference>
<dbReference type="EMBL" id="AJWY01013077">
    <property type="protein sequence ID" value="EKC48119.1"/>
    <property type="molecule type" value="Genomic_DNA"/>
</dbReference>
<dbReference type="InterPro" id="IPR019489">
    <property type="entry name" value="Clp_ATPase_C"/>
</dbReference>
<dbReference type="InterPro" id="IPR050130">
    <property type="entry name" value="ClpA_ClpB"/>
</dbReference>